<dbReference type="EMBL" id="ML769464">
    <property type="protein sequence ID" value="KAE9399833.1"/>
    <property type="molecule type" value="Genomic_DNA"/>
</dbReference>
<protein>
    <submittedName>
        <fullName evidence="1">Uncharacterized protein</fullName>
    </submittedName>
</protein>
<organism evidence="1 2">
    <name type="scientific">Gymnopus androsaceus JB14</name>
    <dbReference type="NCBI Taxonomy" id="1447944"/>
    <lineage>
        <taxon>Eukaryota</taxon>
        <taxon>Fungi</taxon>
        <taxon>Dikarya</taxon>
        <taxon>Basidiomycota</taxon>
        <taxon>Agaricomycotina</taxon>
        <taxon>Agaricomycetes</taxon>
        <taxon>Agaricomycetidae</taxon>
        <taxon>Agaricales</taxon>
        <taxon>Marasmiineae</taxon>
        <taxon>Omphalotaceae</taxon>
        <taxon>Gymnopus</taxon>
    </lineage>
</organism>
<dbReference type="Proteomes" id="UP000799118">
    <property type="component" value="Unassembled WGS sequence"/>
</dbReference>
<reference evidence="1" key="1">
    <citation type="journal article" date="2019" name="Environ. Microbiol.">
        <title>Fungal ecological strategies reflected in gene transcription - a case study of two litter decomposers.</title>
        <authorList>
            <person name="Barbi F."/>
            <person name="Kohler A."/>
            <person name="Barry K."/>
            <person name="Baskaran P."/>
            <person name="Daum C."/>
            <person name="Fauchery L."/>
            <person name="Ihrmark K."/>
            <person name="Kuo A."/>
            <person name="LaButti K."/>
            <person name="Lipzen A."/>
            <person name="Morin E."/>
            <person name="Grigoriev I.V."/>
            <person name="Henrissat B."/>
            <person name="Lindahl B."/>
            <person name="Martin F."/>
        </authorList>
    </citation>
    <scope>NUCLEOTIDE SEQUENCE</scope>
    <source>
        <strain evidence="1">JB14</strain>
    </source>
</reference>
<dbReference type="AlphaFoldDB" id="A0A6A4HP85"/>
<keyword evidence="2" id="KW-1185">Reference proteome</keyword>
<proteinExistence type="predicted"/>
<accession>A0A6A4HP85</accession>
<sequence>MDLIRDASFDTLCCELSVMQHGNGGKAPLMYILTLAESKQIIALKLCILVYYPTRGKDIPKELQLRAAIASIERNLLVVATTGFGRTHIMALLILLEKSTSNKIFITIQIGTLKSFPIESWVSEGVNPKIAFNLVEKWMCCGRIVLGYAKMVKITPLYTPFCMRFWHLLRCALGLK</sequence>
<evidence type="ECO:0000313" key="2">
    <source>
        <dbReference type="Proteomes" id="UP000799118"/>
    </source>
</evidence>
<dbReference type="OrthoDB" id="5952536at2759"/>
<name>A0A6A4HP85_9AGAR</name>
<gene>
    <name evidence="1" type="ORF">BT96DRAFT_993632</name>
</gene>
<evidence type="ECO:0000313" key="1">
    <source>
        <dbReference type="EMBL" id="KAE9399833.1"/>
    </source>
</evidence>